<evidence type="ECO:0000313" key="3">
    <source>
        <dbReference type="EMBL" id="CEF97427.1"/>
    </source>
</evidence>
<reference evidence="4" key="1">
    <citation type="journal article" date="2006" name="Proc. Natl. Acad. Sci. U.S.A.">
        <title>Genome analysis of the smallest free-living eukaryote Ostreococcus tauri unveils many unique features.</title>
        <authorList>
            <person name="Derelle E."/>
            <person name="Ferraz C."/>
            <person name="Rombauts S."/>
            <person name="Rouze P."/>
            <person name="Worden A.Z."/>
            <person name="Robbens S."/>
            <person name="Partensky F."/>
            <person name="Degroeve S."/>
            <person name="Echeynie S."/>
            <person name="Cooke R."/>
            <person name="Saeys Y."/>
            <person name="Wuyts J."/>
            <person name="Jabbari K."/>
            <person name="Bowler C."/>
            <person name="Panaud O."/>
            <person name="Piegu B."/>
            <person name="Ball S.G."/>
            <person name="Ral J.-P."/>
            <person name="Bouget F.-Y."/>
            <person name="Piganeau G."/>
            <person name="De Baets B."/>
            <person name="Picard A."/>
            <person name="Delseny M."/>
            <person name="Demaille J."/>
            <person name="Van de Peer Y."/>
            <person name="Moreau H."/>
        </authorList>
    </citation>
    <scope>NUCLEOTIDE SEQUENCE [LARGE SCALE GENOMIC DNA]</scope>
    <source>
        <strain evidence="4">OTTH 0595 / CCAP 157/2 / RCC745</strain>
    </source>
</reference>
<gene>
    <name evidence="3" type="ORF">OT_ostta04g00520</name>
</gene>
<feature type="transmembrane region" description="Helical" evidence="2">
    <location>
        <begin position="78"/>
        <end position="98"/>
    </location>
</feature>
<evidence type="ECO:0000256" key="2">
    <source>
        <dbReference type="SAM" id="Phobius"/>
    </source>
</evidence>
<keyword evidence="2" id="KW-1133">Transmembrane helix</keyword>
<sequence length="307" mass="32741">MSGNFGAFHSRAATANDDDAGVAYDRIADDASLNTEKPSSSGNVIDGWPPNTKRFVCGPYGENCDAIVVNWRPRDARTATACSIFMILLGVTVVLCVYRGTTSAALFAGATMFAAAFVDVIKAIHAEGDANAYTEHTPEPTYGGTFFSTIPRKRTSTTGGIVGTGDARADAPPPRASDAPIDHPARASAKARSWTSRRAVRVVRASRRRAAGWPAAGTPRPFTTHRFGRSPSSRVPHFDAPVTMLREIAKTVVPRALWSAAYVDAMPSRRHVVGAAKWGGAGVFTVFWLIGDESFKWLAGVGQAEEA</sequence>
<dbReference type="EMBL" id="CAID01000004">
    <property type="protein sequence ID" value="CEF97427.1"/>
    <property type="molecule type" value="Genomic_DNA"/>
</dbReference>
<evidence type="ECO:0000256" key="1">
    <source>
        <dbReference type="SAM" id="MobiDB-lite"/>
    </source>
</evidence>
<dbReference type="GeneID" id="9834185"/>
<keyword evidence="4" id="KW-1185">Reference proteome</keyword>
<name>A0A090M438_OSTTA</name>
<organism evidence="3 4">
    <name type="scientific">Ostreococcus tauri</name>
    <name type="common">Marine green alga</name>
    <dbReference type="NCBI Taxonomy" id="70448"/>
    <lineage>
        <taxon>Eukaryota</taxon>
        <taxon>Viridiplantae</taxon>
        <taxon>Chlorophyta</taxon>
        <taxon>Mamiellophyceae</taxon>
        <taxon>Mamiellales</taxon>
        <taxon>Bathycoccaceae</taxon>
        <taxon>Ostreococcus</taxon>
    </lineage>
</organism>
<dbReference type="InParanoid" id="A0A090M438"/>
<dbReference type="KEGG" id="ota:OT_ostta04g00520"/>
<dbReference type="Proteomes" id="UP000009170">
    <property type="component" value="Unassembled WGS sequence"/>
</dbReference>
<proteinExistence type="predicted"/>
<feature type="region of interest" description="Disordered" evidence="1">
    <location>
        <begin position="157"/>
        <end position="190"/>
    </location>
</feature>
<feature type="region of interest" description="Disordered" evidence="1">
    <location>
        <begin position="210"/>
        <end position="233"/>
    </location>
</feature>
<keyword evidence="2" id="KW-0812">Transmembrane</keyword>
<reference evidence="3 4" key="2">
    <citation type="journal article" date="2014" name="BMC Genomics">
        <title>An improved genome of the model marine alga Ostreococcus tauri unfolds by assessing Illumina de novo assemblies.</title>
        <authorList>
            <person name="Blanc-Mathieu R."/>
            <person name="Verhelst B."/>
            <person name="Derelle E."/>
            <person name="Rombauts S."/>
            <person name="Bouget F.Y."/>
            <person name="Carre I."/>
            <person name="Chateau A."/>
            <person name="Eyre-Walker A."/>
            <person name="Grimsley N."/>
            <person name="Moreau H."/>
            <person name="Piegu B."/>
            <person name="Rivals E."/>
            <person name="Schackwitz W."/>
            <person name="Van de Peer Y."/>
            <person name="Piganeau G."/>
        </authorList>
    </citation>
    <scope>NUCLEOTIDE SEQUENCE [LARGE SCALE GENOMIC DNA]</scope>
    <source>
        <strain evidence="4">OTTH 0595 / CCAP 157/2 / RCC745</strain>
    </source>
</reference>
<keyword evidence="2" id="KW-0472">Membrane</keyword>
<comment type="caution">
    <text evidence="3">The sequence shown here is derived from an EMBL/GenBank/DDBJ whole genome shotgun (WGS) entry which is preliminary data.</text>
</comment>
<accession>A0A090M438</accession>
<evidence type="ECO:0000313" key="4">
    <source>
        <dbReference type="Proteomes" id="UP000009170"/>
    </source>
</evidence>
<dbReference type="AlphaFoldDB" id="A0A090M438"/>
<dbReference type="RefSeq" id="XP_022838685.1">
    <property type="nucleotide sequence ID" value="XM_022984409.1"/>
</dbReference>
<protein>
    <submittedName>
        <fullName evidence="3">Unnamed product</fullName>
    </submittedName>
</protein>